<evidence type="ECO:0000256" key="2">
    <source>
        <dbReference type="ARBA" id="ARBA00022475"/>
    </source>
</evidence>
<feature type="transmembrane region" description="Helical" evidence="6">
    <location>
        <begin position="835"/>
        <end position="854"/>
    </location>
</feature>
<evidence type="ECO:0000256" key="4">
    <source>
        <dbReference type="ARBA" id="ARBA00022989"/>
    </source>
</evidence>
<comment type="subcellular location">
    <subcellularLocation>
        <location evidence="1">Cell membrane</location>
        <topology evidence="1">Multi-pass membrane protein</topology>
    </subcellularLocation>
</comment>
<keyword evidence="2" id="KW-1003">Cell membrane</keyword>
<keyword evidence="4 6" id="KW-1133">Transmembrane helix</keyword>
<dbReference type="EMBL" id="BKAJ01000094">
    <property type="protein sequence ID" value="GEP58095.1"/>
    <property type="molecule type" value="Genomic_DNA"/>
</dbReference>
<dbReference type="InterPro" id="IPR017841">
    <property type="entry name" value="Hopanoid_biosynth_HpnN"/>
</dbReference>
<feature type="transmembrane region" description="Helical" evidence="6">
    <location>
        <begin position="803"/>
        <end position="823"/>
    </location>
</feature>
<dbReference type="Proteomes" id="UP000321058">
    <property type="component" value="Unassembled WGS sequence"/>
</dbReference>
<evidence type="ECO:0000313" key="9">
    <source>
        <dbReference type="Proteomes" id="UP000321058"/>
    </source>
</evidence>
<keyword evidence="9" id="KW-1185">Reference proteome</keyword>
<dbReference type="SUPFAM" id="SSF82866">
    <property type="entry name" value="Multidrug efflux transporter AcrB transmembrane domain"/>
    <property type="match status" value="2"/>
</dbReference>
<dbReference type="RefSeq" id="WP_147153108.1">
    <property type="nucleotide sequence ID" value="NZ_BKAJ01000094.1"/>
</dbReference>
<protein>
    <recommendedName>
        <fullName evidence="7">Membrane transport protein MMPL domain-containing protein</fullName>
    </recommendedName>
</protein>
<feature type="transmembrane region" description="Helical" evidence="6">
    <location>
        <begin position="365"/>
        <end position="391"/>
    </location>
</feature>
<gene>
    <name evidence="8" type="ORF">RSO01_52610</name>
</gene>
<dbReference type="AlphaFoldDB" id="A0A512NGN7"/>
<feature type="transmembrane region" description="Helical" evidence="6">
    <location>
        <begin position="275"/>
        <end position="294"/>
    </location>
</feature>
<evidence type="ECO:0000259" key="7">
    <source>
        <dbReference type="Pfam" id="PF03176"/>
    </source>
</evidence>
<evidence type="ECO:0000256" key="5">
    <source>
        <dbReference type="ARBA" id="ARBA00023136"/>
    </source>
</evidence>
<dbReference type="PANTHER" id="PTHR33406">
    <property type="entry name" value="MEMBRANE PROTEIN MJ1562-RELATED"/>
    <property type="match status" value="1"/>
</dbReference>
<dbReference type="InterPro" id="IPR004869">
    <property type="entry name" value="MMPL_dom"/>
</dbReference>
<feature type="transmembrane region" description="Helical" evidence="6">
    <location>
        <begin position="301"/>
        <end position="322"/>
    </location>
</feature>
<dbReference type="NCBIfam" id="TIGR03480">
    <property type="entry name" value="HpnN"/>
    <property type="match status" value="1"/>
</dbReference>
<feature type="transmembrane region" description="Helical" evidence="6">
    <location>
        <begin position="328"/>
        <end position="353"/>
    </location>
</feature>
<dbReference type="Gene3D" id="1.20.1640.10">
    <property type="entry name" value="Multidrug efflux transporter AcrB transmembrane domain"/>
    <property type="match status" value="2"/>
</dbReference>
<feature type="transmembrane region" description="Helical" evidence="6">
    <location>
        <begin position="771"/>
        <end position="791"/>
    </location>
</feature>
<feature type="domain" description="Membrane transport protein MMPL" evidence="7">
    <location>
        <begin position="591"/>
        <end position="856"/>
    </location>
</feature>
<feature type="transmembrane region" description="Helical" evidence="6">
    <location>
        <begin position="455"/>
        <end position="474"/>
    </location>
</feature>
<reference evidence="8 9" key="1">
    <citation type="submission" date="2019-07" db="EMBL/GenBank/DDBJ databases">
        <title>Whole genome shotgun sequence of Reyranella soli NBRC 108950.</title>
        <authorList>
            <person name="Hosoyama A."/>
            <person name="Uohara A."/>
            <person name="Ohji S."/>
            <person name="Ichikawa N."/>
        </authorList>
    </citation>
    <scope>NUCLEOTIDE SEQUENCE [LARGE SCALE GENOMIC DNA]</scope>
    <source>
        <strain evidence="8 9">NBRC 108950</strain>
    </source>
</reference>
<dbReference type="InterPro" id="IPR050545">
    <property type="entry name" value="Mycobact_MmpL"/>
</dbReference>
<feature type="transmembrane region" description="Helical" evidence="6">
    <location>
        <begin position="741"/>
        <end position="765"/>
    </location>
</feature>
<dbReference type="OrthoDB" id="7518665at2"/>
<proteinExistence type="predicted"/>
<organism evidence="8 9">
    <name type="scientific">Reyranella soli</name>
    <dbReference type="NCBI Taxonomy" id="1230389"/>
    <lineage>
        <taxon>Bacteria</taxon>
        <taxon>Pseudomonadati</taxon>
        <taxon>Pseudomonadota</taxon>
        <taxon>Alphaproteobacteria</taxon>
        <taxon>Hyphomicrobiales</taxon>
        <taxon>Reyranellaceae</taxon>
        <taxon>Reyranella</taxon>
    </lineage>
</organism>
<dbReference type="Pfam" id="PF03176">
    <property type="entry name" value="MMPL"/>
    <property type="match status" value="2"/>
</dbReference>
<dbReference type="PANTHER" id="PTHR33406:SF13">
    <property type="entry name" value="MEMBRANE PROTEIN YDFJ"/>
    <property type="match status" value="1"/>
</dbReference>
<evidence type="ECO:0000256" key="3">
    <source>
        <dbReference type="ARBA" id="ARBA00022692"/>
    </source>
</evidence>
<dbReference type="GO" id="GO:0005886">
    <property type="term" value="C:plasma membrane"/>
    <property type="evidence" value="ECO:0007669"/>
    <property type="project" value="UniProtKB-SubCell"/>
</dbReference>
<keyword evidence="3 6" id="KW-0812">Transmembrane</keyword>
<feature type="transmembrane region" description="Helical" evidence="6">
    <location>
        <begin position="18"/>
        <end position="36"/>
    </location>
</feature>
<feature type="transmembrane region" description="Helical" evidence="6">
    <location>
        <begin position="403"/>
        <end position="427"/>
    </location>
</feature>
<accession>A0A512NGN7</accession>
<evidence type="ECO:0000256" key="6">
    <source>
        <dbReference type="SAM" id="Phobius"/>
    </source>
</evidence>
<name>A0A512NGN7_9HYPH</name>
<evidence type="ECO:0000256" key="1">
    <source>
        <dbReference type="ARBA" id="ARBA00004651"/>
    </source>
</evidence>
<comment type="caution">
    <text evidence="8">The sequence shown here is derived from an EMBL/GenBank/DDBJ whole genome shotgun (WGS) entry which is preliminary data.</text>
</comment>
<feature type="domain" description="Membrane transport protein MMPL" evidence="7">
    <location>
        <begin position="231"/>
        <end position="427"/>
    </location>
</feature>
<evidence type="ECO:0000313" key="8">
    <source>
        <dbReference type="EMBL" id="GEP58095.1"/>
    </source>
</evidence>
<feature type="transmembrane region" description="Helical" evidence="6">
    <location>
        <begin position="714"/>
        <end position="734"/>
    </location>
</feature>
<sequence>MGTSLVGRIVAVSIRHSLIVLLATLAATAAALVYLAQNFAMTAETGQLISPKLEWRKRVIEFDKAFPQLLNLTMIVVDGATPELADDGAKRLASALQQRPDLFHNVRQPDGGRFFERNGLLLLSMDDVRSVTDALIKVQPLLSALAADPSLAGAMKMLNVTLLGVDAGDVKLKDIEPQLKALAGTFEKAVAGQPAYFSWRTLVTGDTPDLGDTRRLILVQPEMDYGQLQPGQGASDAIRALARSLNLDPAHGVTVRLTGQVPLADEEFASLADDAGLITGAMAAALIGILWLAVRSTRITIAIICTTVIGLIITAAIGLLAVGRFNLISVAFIPLFVGLGVDFSIQFSVRALAERLVRPSLEAALAATGTAIGKALALSAAAIGVGFFAFLPTSYLGVAELGTIAGLGMIVAFTLTIVLLPTVLTLLRAPQAGMKEVGFTMLAPVDDLVHRHRRAVLVVALVAAVAAAALLPLLRFDYNPLNMKSPRVESMATLHDMQYDRNWSIDAINILVPSLADAVPLARRLAELPEVSRVVSLNSFVPENQQEKLVLIGDAVDVVEPVLNVEPAQPATDAELQQRLGATAISLRQAAEHSPDAAAAAAARRLADVLDQLKAATPQVRTAAAAAVVTPLKIMLDQVRAELKARPISIETLPKELIGDWAAVDGRARLLVLPRDDHDDASLRRFAQAVQSVVPDATGWPITTAASGESVVHAFLQAGGYSFVAITLLLVVMLRRTRDVVLTMLPVMLSGLLTFATCAALDLPLNFTNIIALPLLFGIGVAFNIYFVLAWRAGETAMLQSSLMRAVVFSAMTTATAFGALWLSSHPGTASMGRLLMISLGWELLVTLLFRPALLAQPPVRTIAATA</sequence>
<keyword evidence="5 6" id="KW-0472">Membrane</keyword>